<dbReference type="Pfam" id="PF08511">
    <property type="entry name" value="COQ9"/>
    <property type="match status" value="1"/>
</dbReference>
<dbReference type="FunFam" id="1.10.357.10:FF:000004">
    <property type="entry name" value="Ubiquinone biosynthesis protein COQ9, mitochondrial"/>
    <property type="match status" value="1"/>
</dbReference>
<feature type="domain" description="COQ9 C-terminal" evidence="10">
    <location>
        <begin position="185"/>
        <end position="254"/>
    </location>
</feature>
<evidence type="ECO:0000256" key="6">
    <source>
        <dbReference type="ARBA" id="ARBA00023121"/>
    </source>
</evidence>
<organism evidence="12 13">
    <name type="scientific">Parthenolecanium corni</name>
    <dbReference type="NCBI Taxonomy" id="536013"/>
    <lineage>
        <taxon>Eukaryota</taxon>
        <taxon>Metazoa</taxon>
        <taxon>Ecdysozoa</taxon>
        <taxon>Arthropoda</taxon>
        <taxon>Hexapoda</taxon>
        <taxon>Insecta</taxon>
        <taxon>Pterygota</taxon>
        <taxon>Neoptera</taxon>
        <taxon>Paraneoptera</taxon>
        <taxon>Hemiptera</taxon>
        <taxon>Sternorrhyncha</taxon>
        <taxon>Coccoidea</taxon>
        <taxon>Coccidae</taxon>
        <taxon>Parthenolecanium</taxon>
    </lineage>
</organism>
<comment type="similarity">
    <text evidence="3 8">Belongs to the COQ9 family.</text>
</comment>
<keyword evidence="7 8" id="KW-0496">Mitochondrion</keyword>
<dbReference type="PANTHER" id="PTHR21427:SF19">
    <property type="entry name" value="UBIQUINONE BIOSYNTHESIS PROTEIN COQ9, MITOCHONDRIAL"/>
    <property type="match status" value="1"/>
</dbReference>
<feature type="compositionally biased region" description="Basic and acidic residues" evidence="9">
    <location>
        <begin position="31"/>
        <end position="47"/>
    </location>
</feature>
<dbReference type="EMBL" id="JBBCAQ010000036">
    <property type="protein sequence ID" value="KAK7576766.1"/>
    <property type="molecule type" value="Genomic_DNA"/>
</dbReference>
<proteinExistence type="inferred from homology"/>
<evidence type="ECO:0000256" key="4">
    <source>
        <dbReference type="ARBA" id="ARBA00022688"/>
    </source>
</evidence>
<dbReference type="Pfam" id="PF21392">
    <property type="entry name" value="COQ9_N"/>
    <property type="match status" value="1"/>
</dbReference>
<dbReference type="AlphaFoldDB" id="A0AAN9XZQ9"/>
<dbReference type="PANTHER" id="PTHR21427">
    <property type="entry name" value="UBIQUINONE BIOSYNTHESIS PROTEIN COQ9, MITOCHONDRIAL"/>
    <property type="match status" value="1"/>
</dbReference>
<dbReference type="Proteomes" id="UP001367676">
    <property type="component" value="Unassembled WGS sequence"/>
</dbReference>
<accession>A0AAN9XZQ9</accession>
<evidence type="ECO:0000256" key="3">
    <source>
        <dbReference type="ARBA" id="ARBA00010766"/>
    </source>
</evidence>
<keyword evidence="13" id="KW-1185">Reference proteome</keyword>
<evidence type="ECO:0000313" key="13">
    <source>
        <dbReference type="Proteomes" id="UP001367676"/>
    </source>
</evidence>
<comment type="caution">
    <text evidence="12">The sequence shown here is derived from an EMBL/GenBank/DDBJ whole genome shotgun (WGS) entry which is preliminary data.</text>
</comment>
<comment type="function">
    <text evidence="8">Membrane-associated protein that warps the membrane surface to access and bind aromatic isoprenes with high specificity, including ubiquinone (CoQ) isoprene intermediates and presents them directly to Coq7, therefore facilitating the Coq7-mediated hydroxylase step. Participates in the biosynthesis of coenzyme Q, also named ubiquinone, an essential lipid-soluble electron transporter for aerobic cellular respiration.</text>
</comment>
<reference evidence="12 13" key="1">
    <citation type="submission" date="2024-03" db="EMBL/GenBank/DDBJ databases">
        <title>Adaptation during the transition from Ophiocordyceps entomopathogen to insect associate is accompanied by gene loss and intensified selection.</title>
        <authorList>
            <person name="Ward C.M."/>
            <person name="Onetto C.A."/>
            <person name="Borneman A.R."/>
        </authorList>
    </citation>
    <scope>NUCLEOTIDE SEQUENCE [LARGE SCALE GENOMIC DNA]</scope>
    <source>
        <strain evidence="12">AWRI1</strain>
        <tissue evidence="12">Single Adult Female</tissue>
    </source>
</reference>
<gene>
    <name evidence="12" type="ORF">V9T40_013052</name>
</gene>
<protein>
    <recommendedName>
        <fullName evidence="8">Ubiquinone biosynthesis protein</fullName>
    </recommendedName>
</protein>
<evidence type="ECO:0000259" key="10">
    <source>
        <dbReference type="Pfam" id="PF08511"/>
    </source>
</evidence>
<keyword evidence="6 8" id="KW-0446">Lipid-binding</keyword>
<comment type="pathway">
    <text evidence="2 8">Cofactor biosynthesis; ubiquinone biosynthesis.</text>
</comment>
<feature type="region of interest" description="Disordered" evidence="9">
    <location>
        <begin position="21"/>
        <end position="67"/>
    </location>
</feature>
<dbReference type="InterPro" id="IPR012762">
    <property type="entry name" value="Ubiq_biosynth_COQ9"/>
</dbReference>
<evidence type="ECO:0000256" key="8">
    <source>
        <dbReference type="RuleBase" id="RU366063"/>
    </source>
</evidence>
<dbReference type="GO" id="GO:0008289">
    <property type="term" value="F:lipid binding"/>
    <property type="evidence" value="ECO:0007669"/>
    <property type="project" value="UniProtKB-UniRule"/>
</dbReference>
<evidence type="ECO:0000256" key="5">
    <source>
        <dbReference type="ARBA" id="ARBA00022946"/>
    </source>
</evidence>
<keyword evidence="5" id="KW-0809">Transit peptide</keyword>
<dbReference type="GO" id="GO:0006744">
    <property type="term" value="P:ubiquinone biosynthetic process"/>
    <property type="evidence" value="ECO:0007669"/>
    <property type="project" value="UniProtKB-UniRule"/>
</dbReference>
<sequence>MDYSPARATCWIHLHHNLYADSSDSSSSKNENVENFKSESVSPHDHSFVSSLSGDGEGEQRKRDSEYENDVKNKILEASLNFVAEHGWTKAAIVAGAQSVGYPGVVSEMFPLGGSNLVLYFYSVCNDHLREYLEERAEAESQDPDKQKSVKLFIYDAVETRLRMIIPYIDKWPQALATLTLSKAVPTALSNLLILVDDICYYAGDRSVDLDWYVRRIALAGIYKVTELYMLQDKSPDYEETWKFLKKQLDDAATMYSRIQQSEQASQLTKEISIATFTTARNILGLNWKR</sequence>
<feature type="compositionally biased region" description="Low complexity" evidence="9">
    <location>
        <begin position="21"/>
        <end position="30"/>
    </location>
</feature>
<evidence type="ECO:0000256" key="7">
    <source>
        <dbReference type="ARBA" id="ARBA00023128"/>
    </source>
</evidence>
<dbReference type="Gene3D" id="1.10.357.10">
    <property type="entry name" value="Tetracycline Repressor, domain 2"/>
    <property type="match status" value="1"/>
</dbReference>
<dbReference type="InterPro" id="IPR013718">
    <property type="entry name" value="COQ9_C"/>
</dbReference>
<evidence type="ECO:0000256" key="2">
    <source>
        <dbReference type="ARBA" id="ARBA00004749"/>
    </source>
</evidence>
<evidence type="ECO:0000313" key="12">
    <source>
        <dbReference type="EMBL" id="KAK7576766.1"/>
    </source>
</evidence>
<evidence type="ECO:0000256" key="1">
    <source>
        <dbReference type="ARBA" id="ARBA00004173"/>
    </source>
</evidence>
<feature type="domain" description="Ubiquinone biosynthesis protein COQ9 HTH" evidence="11">
    <location>
        <begin position="68"/>
        <end position="98"/>
    </location>
</feature>
<comment type="subcellular location">
    <subcellularLocation>
        <location evidence="1 8">Mitochondrion</location>
    </subcellularLocation>
</comment>
<feature type="compositionally biased region" description="Basic and acidic residues" evidence="9">
    <location>
        <begin position="58"/>
        <end position="67"/>
    </location>
</feature>
<name>A0AAN9XZQ9_9HEMI</name>
<dbReference type="GO" id="GO:0005743">
    <property type="term" value="C:mitochondrial inner membrane"/>
    <property type="evidence" value="ECO:0007669"/>
    <property type="project" value="TreeGrafter"/>
</dbReference>
<keyword evidence="4 8" id="KW-0831">Ubiquinone biosynthesis</keyword>
<evidence type="ECO:0000256" key="9">
    <source>
        <dbReference type="SAM" id="MobiDB-lite"/>
    </source>
</evidence>
<evidence type="ECO:0000259" key="11">
    <source>
        <dbReference type="Pfam" id="PF21392"/>
    </source>
</evidence>
<dbReference type="NCBIfam" id="TIGR02396">
    <property type="entry name" value="diverge_rpsU"/>
    <property type="match status" value="1"/>
</dbReference>
<dbReference type="InterPro" id="IPR048674">
    <property type="entry name" value="COQ9_HTH"/>
</dbReference>